<evidence type="ECO:0000313" key="9">
    <source>
        <dbReference type="Proteomes" id="UP000186098"/>
    </source>
</evidence>
<name>A0A1N7K0G2_9RHOB</name>
<evidence type="ECO:0000256" key="4">
    <source>
        <dbReference type="ARBA" id="ARBA00022692"/>
    </source>
</evidence>
<dbReference type="OrthoDB" id="5382961at2"/>
<reference evidence="9" key="1">
    <citation type="submission" date="2017-01" db="EMBL/GenBank/DDBJ databases">
        <authorList>
            <person name="Varghese N."/>
            <person name="Submissions S."/>
        </authorList>
    </citation>
    <scope>NUCLEOTIDE SEQUENCE [LARGE SCALE GENOMIC DNA]</scope>
    <source>
        <strain evidence="9">DSM 18714</strain>
    </source>
</reference>
<dbReference type="PANTHER" id="PTHR33452:SF1">
    <property type="entry name" value="INNER MEMBRANE PROTEIN YPHA-RELATED"/>
    <property type="match status" value="1"/>
</dbReference>
<dbReference type="Pfam" id="PF07681">
    <property type="entry name" value="DoxX"/>
    <property type="match status" value="1"/>
</dbReference>
<evidence type="ECO:0000256" key="5">
    <source>
        <dbReference type="ARBA" id="ARBA00022989"/>
    </source>
</evidence>
<feature type="transmembrane region" description="Helical" evidence="7">
    <location>
        <begin position="75"/>
        <end position="96"/>
    </location>
</feature>
<evidence type="ECO:0000256" key="3">
    <source>
        <dbReference type="ARBA" id="ARBA00022475"/>
    </source>
</evidence>
<keyword evidence="9" id="KW-1185">Reference proteome</keyword>
<evidence type="ECO:0000256" key="2">
    <source>
        <dbReference type="ARBA" id="ARBA00006679"/>
    </source>
</evidence>
<keyword evidence="4 7" id="KW-0812">Transmembrane</keyword>
<evidence type="ECO:0000313" key="8">
    <source>
        <dbReference type="EMBL" id="SIS54996.1"/>
    </source>
</evidence>
<comment type="similarity">
    <text evidence="2">Belongs to the DoxX family.</text>
</comment>
<keyword evidence="6 7" id="KW-0472">Membrane</keyword>
<feature type="transmembrane region" description="Helical" evidence="7">
    <location>
        <begin position="50"/>
        <end position="68"/>
    </location>
</feature>
<evidence type="ECO:0000256" key="6">
    <source>
        <dbReference type="ARBA" id="ARBA00023136"/>
    </source>
</evidence>
<proteinExistence type="inferred from homology"/>
<dbReference type="PANTHER" id="PTHR33452">
    <property type="entry name" value="OXIDOREDUCTASE CATD-RELATED"/>
    <property type="match status" value="1"/>
</dbReference>
<keyword evidence="5 7" id="KW-1133">Transmembrane helix</keyword>
<accession>A0A1N7K0G2</accession>
<dbReference type="EMBL" id="FTOM01000001">
    <property type="protein sequence ID" value="SIS54996.1"/>
    <property type="molecule type" value="Genomic_DNA"/>
</dbReference>
<feature type="transmembrane region" description="Helical" evidence="7">
    <location>
        <begin position="108"/>
        <end position="127"/>
    </location>
</feature>
<evidence type="ECO:0000256" key="7">
    <source>
        <dbReference type="SAM" id="Phobius"/>
    </source>
</evidence>
<evidence type="ECO:0000256" key="1">
    <source>
        <dbReference type="ARBA" id="ARBA00004651"/>
    </source>
</evidence>
<dbReference type="STRING" id="407234.SAMN05421795_101498"/>
<dbReference type="AlphaFoldDB" id="A0A1N7K0G2"/>
<comment type="subcellular location">
    <subcellularLocation>
        <location evidence="1">Cell membrane</location>
        <topology evidence="1">Multi-pass membrane protein</topology>
    </subcellularLocation>
</comment>
<dbReference type="Proteomes" id="UP000186098">
    <property type="component" value="Unassembled WGS sequence"/>
</dbReference>
<dbReference type="RefSeq" id="WP_076363309.1">
    <property type="nucleotide sequence ID" value="NZ_FTOM01000001.1"/>
</dbReference>
<sequence>MTTTTPADHAATLLRVSSGALFLAHGLLKVNVFTIAGTVSFFESLGLPGFLAYLIILAELLGGLALILGVATRLVALALVPVLLGATWVHAGNGWLFSGAGGGWEFPVFWTVVQIAIALLGSGRAALRIPALNRVLGQFA</sequence>
<keyword evidence="3" id="KW-1003">Cell membrane</keyword>
<dbReference type="GO" id="GO:0005886">
    <property type="term" value="C:plasma membrane"/>
    <property type="evidence" value="ECO:0007669"/>
    <property type="project" value="UniProtKB-SubCell"/>
</dbReference>
<dbReference type="InterPro" id="IPR032808">
    <property type="entry name" value="DoxX"/>
</dbReference>
<protein>
    <submittedName>
        <fullName evidence="8">Putative oxidoreductase</fullName>
    </submittedName>
</protein>
<organism evidence="8 9">
    <name type="scientific">Phaeovulum vinaykumarii</name>
    <dbReference type="NCBI Taxonomy" id="407234"/>
    <lineage>
        <taxon>Bacteria</taxon>
        <taxon>Pseudomonadati</taxon>
        <taxon>Pseudomonadota</taxon>
        <taxon>Alphaproteobacteria</taxon>
        <taxon>Rhodobacterales</taxon>
        <taxon>Paracoccaceae</taxon>
        <taxon>Phaeovulum</taxon>
    </lineage>
</organism>
<gene>
    <name evidence="8" type="ORF">SAMN05421795_101498</name>
</gene>
<dbReference type="InterPro" id="IPR051907">
    <property type="entry name" value="DoxX-like_oxidoreductase"/>
</dbReference>